<sequence length="52" mass="5942">MNRTLLERTKAMLKAVGQPKTFWAEAVKIACYVINRSPSTAIDLKTPMEMWT</sequence>
<dbReference type="InterPro" id="IPR039537">
    <property type="entry name" value="Retrotran_Ty1/copia-like"/>
</dbReference>
<proteinExistence type="predicted"/>
<dbReference type="InterPro" id="IPR012337">
    <property type="entry name" value="RNaseH-like_sf"/>
</dbReference>
<feature type="non-terminal residue" evidence="1">
    <location>
        <position position="52"/>
    </location>
</feature>
<dbReference type="OrthoDB" id="6776856at2759"/>
<evidence type="ECO:0000313" key="1">
    <source>
        <dbReference type="EMBL" id="PON68561.1"/>
    </source>
</evidence>
<dbReference type="PANTHER" id="PTHR42648:SF28">
    <property type="entry name" value="TRANSPOSON-ENCODED PROTEIN WITH RIBONUCLEASE H-LIKE AND RETROVIRUS ZINC FINGER-LIKE DOMAINS"/>
    <property type="match status" value="1"/>
</dbReference>
<dbReference type="InterPro" id="IPR036397">
    <property type="entry name" value="RNaseH_sf"/>
</dbReference>
<protein>
    <submittedName>
        <fullName evidence="1">Ribonuclease H-like domain containing protein</fullName>
    </submittedName>
</protein>
<keyword evidence="2" id="KW-1185">Reference proteome</keyword>
<dbReference type="PANTHER" id="PTHR42648">
    <property type="entry name" value="TRANSPOSASE, PUTATIVE-RELATED"/>
    <property type="match status" value="1"/>
</dbReference>
<dbReference type="AlphaFoldDB" id="A0A2P5D5I3"/>
<name>A0A2P5D5I3_PARAD</name>
<dbReference type="GO" id="GO:0003676">
    <property type="term" value="F:nucleic acid binding"/>
    <property type="evidence" value="ECO:0007669"/>
    <property type="project" value="InterPro"/>
</dbReference>
<evidence type="ECO:0000313" key="2">
    <source>
        <dbReference type="Proteomes" id="UP000237105"/>
    </source>
</evidence>
<gene>
    <name evidence="1" type="ORF">PanWU01x14_095320</name>
</gene>
<accession>A0A2P5D5I3</accession>
<dbReference type="SUPFAM" id="SSF53098">
    <property type="entry name" value="Ribonuclease H-like"/>
    <property type="match status" value="1"/>
</dbReference>
<dbReference type="Proteomes" id="UP000237105">
    <property type="component" value="Unassembled WGS sequence"/>
</dbReference>
<dbReference type="Gene3D" id="3.30.420.10">
    <property type="entry name" value="Ribonuclease H-like superfamily/Ribonuclease H"/>
    <property type="match status" value="1"/>
</dbReference>
<reference evidence="2" key="1">
    <citation type="submission" date="2016-06" db="EMBL/GenBank/DDBJ databases">
        <title>Parallel loss of symbiosis genes in relatives of nitrogen-fixing non-legume Parasponia.</title>
        <authorList>
            <person name="Van Velzen R."/>
            <person name="Holmer R."/>
            <person name="Bu F."/>
            <person name="Rutten L."/>
            <person name="Van Zeijl A."/>
            <person name="Liu W."/>
            <person name="Santuari L."/>
            <person name="Cao Q."/>
            <person name="Sharma T."/>
            <person name="Shen D."/>
            <person name="Roswanjaya Y."/>
            <person name="Wardhani T."/>
            <person name="Kalhor M.S."/>
            <person name="Jansen J."/>
            <person name="Van den Hoogen J."/>
            <person name="Gungor B."/>
            <person name="Hartog M."/>
            <person name="Hontelez J."/>
            <person name="Verver J."/>
            <person name="Yang W.-C."/>
            <person name="Schijlen E."/>
            <person name="Repin R."/>
            <person name="Schilthuizen M."/>
            <person name="Schranz E."/>
            <person name="Heidstra R."/>
            <person name="Miyata K."/>
            <person name="Fedorova E."/>
            <person name="Kohlen W."/>
            <person name="Bisseling T."/>
            <person name="Smit S."/>
            <person name="Geurts R."/>
        </authorList>
    </citation>
    <scope>NUCLEOTIDE SEQUENCE [LARGE SCALE GENOMIC DNA]</scope>
    <source>
        <strain evidence="2">cv. WU1-14</strain>
    </source>
</reference>
<comment type="caution">
    <text evidence="1">The sequence shown here is derived from an EMBL/GenBank/DDBJ whole genome shotgun (WGS) entry which is preliminary data.</text>
</comment>
<organism evidence="1 2">
    <name type="scientific">Parasponia andersonii</name>
    <name type="common">Sponia andersonii</name>
    <dbReference type="NCBI Taxonomy" id="3476"/>
    <lineage>
        <taxon>Eukaryota</taxon>
        <taxon>Viridiplantae</taxon>
        <taxon>Streptophyta</taxon>
        <taxon>Embryophyta</taxon>
        <taxon>Tracheophyta</taxon>
        <taxon>Spermatophyta</taxon>
        <taxon>Magnoliopsida</taxon>
        <taxon>eudicotyledons</taxon>
        <taxon>Gunneridae</taxon>
        <taxon>Pentapetalae</taxon>
        <taxon>rosids</taxon>
        <taxon>fabids</taxon>
        <taxon>Rosales</taxon>
        <taxon>Cannabaceae</taxon>
        <taxon>Parasponia</taxon>
    </lineage>
</organism>
<dbReference type="EMBL" id="JXTB01000062">
    <property type="protein sequence ID" value="PON68561.1"/>
    <property type="molecule type" value="Genomic_DNA"/>
</dbReference>